<dbReference type="InterPro" id="IPR008271">
    <property type="entry name" value="Ser/Thr_kinase_AS"/>
</dbReference>
<keyword evidence="3" id="KW-1185">Reference proteome</keyword>
<dbReference type="InterPro" id="IPR011009">
    <property type="entry name" value="Kinase-like_dom_sf"/>
</dbReference>
<reference evidence="2" key="1">
    <citation type="submission" date="2020-10" db="EMBL/GenBank/DDBJ databases">
        <authorList>
            <person name="Han B."/>
            <person name="Lu T."/>
            <person name="Zhao Q."/>
            <person name="Huang X."/>
            <person name="Zhao Y."/>
        </authorList>
    </citation>
    <scope>NUCLEOTIDE SEQUENCE</scope>
</reference>
<dbReference type="Gene3D" id="1.10.510.10">
    <property type="entry name" value="Transferase(Phosphotransferase) domain 1"/>
    <property type="match status" value="1"/>
</dbReference>
<dbReference type="SMART" id="SM00220">
    <property type="entry name" value="S_TKc"/>
    <property type="match status" value="1"/>
</dbReference>
<dbReference type="PANTHER" id="PTHR47987:SF5">
    <property type="entry name" value="PROTEIN KINASE DOMAIN-CONTAINING PROTEIN"/>
    <property type="match status" value="1"/>
</dbReference>
<dbReference type="InterPro" id="IPR000719">
    <property type="entry name" value="Prot_kinase_dom"/>
</dbReference>
<dbReference type="Gene3D" id="3.40.50.620">
    <property type="entry name" value="HUPs"/>
    <property type="match status" value="1"/>
</dbReference>
<dbReference type="InterPro" id="IPR006016">
    <property type="entry name" value="UspA"/>
</dbReference>
<dbReference type="AlphaFoldDB" id="A0A811REB2"/>
<evidence type="ECO:0000313" key="2">
    <source>
        <dbReference type="EMBL" id="CAD6268189.1"/>
    </source>
</evidence>
<evidence type="ECO:0000259" key="1">
    <source>
        <dbReference type="PROSITE" id="PS50011"/>
    </source>
</evidence>
<dbReference type="SUPFAM" id="SSF56112">
    <property type="entry name" value="Protein kinase-like (PK-like)"/>
    <property type="match status" value="1"/>
</dbReference>
<dbReference type="InterPro" id="IPR046958">
    <property type="entry name" value="RBK1/2/STUNTED"/>
</dbReference>
<dbReference type="GO" id="GO:0004672">
    <property type="term" value="F:protein kinase activity"/>
    <property type="evidence" value="ECO:0007669"/>
    <property type="project" value="InterPro"/>
</dbReference>
<name>A0A811REB2_9POAL</name>
<dbReference type="Gene3D" id="3.30.200.20">
    <property type="entry name" value="Phosphorylase Kinase, domain 1"/>
    <property type="match status" value="1"/>
</dbReference>
<gene>
    <name evidence="2" type="ORF">NCGR_LOCUS51494</name>
</gene>
<dbReference type="GO" id="GO:0005524">
    <property type="term" value="F:ATP binding"/>
    <property type="evidence" value="ECO:0007669"/>
    <property type="project" value="InterPro"/>
</dbReference>
<dbReference type="InterPro" id="IPR014729">
    <property type="entry name" value="Rossmann-like_a/b/a_fold"/>
</dbReference>
<dbReference type="Pfam" id="PF00069">
    <property type="entry name" value="Pkinase"/>
    <property type="match status" value="1"/>
</dbReference>
<dbReference type="OrthoDB" id="654677at2759"/>
<dbReference type="PROSITE" id="PS50011">
    <property type="entry name" value="PROTEIN_KINASE_DOM"/>
    <property type="match status" value="1"/>
</dbReference>
<dbReference type="CDD" id="cd14066">
    <property type="entry name" value="STKc_IRAK"/>
    <property type="match status" value="1"/>
</dbReference>
<dbReference type="PANTHER" id="PTHR47987">
    <property type="entry name" value="OS08G0249100 PROTEIN"/>
    <property type="match status" value="1"/>
</dbReference>
<dbReference type="FunFam" id="1.10.510.10:FF:000284">
    <property type="entry name" value="Putative receptor-like serine/threonine-protein kinase"/>
    <property type="match status" value="1"/>
</dbReference>
<comment type="caution">
    <text evidence="2">The sequence shown here is derived from an EMBL/GenBank/DDBJ whole genome shotgun (WGS) entry which is preliminary data.</text>
</comment>
<sequence length="711" mass="75824">MKLRPLSFTRCAPSPLGCVGMGMGGGTRRRTVLVALRRDAAGRELLTWALVKAAAAGDRVIALHVSTAAACAAADGEMAAAEEKARVNDSLASVLGAYRGFCERNQIDLELKLCEGPSIKKALVTGATSCAAAHLILGVTKSSRPSESSATATAVARYCANRVPPSCMVTAVSNGAVVYRRDPVHQHHQLLLSPYSAVVETPRRLYRKILDARTTAAGDKSQDDMAIGGARSVRRHMSAAMSALVSPRVKLAPAGPARSCHGQQESPKMAAGWPLLKDNMPALPELSEVSVVEWAMQLPARCSDQRSDERGEEKPAPEELVSLRDKYSSKYTVFRYSELAKITDGFCPDRLVGKGGAGRVYRGCTEGGKELAVKVLKPSDDVVKDFVSEIEILSSVEHENAMSLVGFCLDGGKDRLMLVYDYMARGSLEEVLHGNGGEKQGNKGGVAVLGWPERYRVAAGVARALEYLHGDGDGHRPMIHRDIKSSNILVAGDFEPTLCDFGLAMWADDAAAQVTGDDVAGTFGYLAPEYFMHGKVSDKIDVYAFGVVLLELISGRKPVSAGGARGKGSLVMWANSIIQGGRIMDLVDPNLPTTYGDGDGDGGEVERMALAAALCIRRAHQLRPSMSNVVKLLAGDEDAVSWAKSQLGVAADDDGRHGCSAVISPEKNDIQSYINLALRDVIDDDASSVGSGVSLEEYLKGRWSRSSSFEG</sequence>
<dbReference type="PROSITE" id="PS00108">
    <property type="entry name" value="PROTEIN_KINASE_ST"/>
    <property type="match status" value="1"/>
</dbReference>
<organism evidence="2 3">
    <name type="scientific">Miscanthus lutarioriparius</name>
    <dbReference type="NCBI Taxonomy" id="422564"/>
    <lineage>
        <taxon>Eukaryota</taxon>
        <taxon>Viridiplantae</taxon>
        <taxon>Streptophyta</taxon>
        <taxon>Embryophyta</taxon>
        <taxon>Tracheophyta</taxon>
        <taxon>Spermatophyta</taxon>
        <taxon>Magnoliopsida</taxon>
        <taxon>Liliopsida</taxon>
        <taxon>Poales</taxon>
        <taxon>Poaceae</taxon>
        <taxon>PACMAD clade</taxon>
        <taxon>Panicoideae</taxon>
        <taxon>Andropogonodae</taxon>
        <taxon>Andropogoneae</taxon>
        <taxon>Saccharinae</taxon>
        <taxon>Miscanthus</taxon>
    </lineage>
</organism>
<dbReference type="EMBL" id="CAJGYO010000014">
    <property type="protein sequence ID" value="CAD6268189.1"/>
    <property type="molecule type" value="Genomic_DNA"/>
</dbReference>
<evidence type="ECO:0000313" key="3">
    <source>
        <dbReference type="Proteomes" id="UP000604825"/>
    </source>
</evidence>
<dbReference type="FunFam" id="3.30.200.20:FF:000268">
    <property type="entry name" value="probable receptor-like serine/threonine-protein kinase At5g57670"/>
    <property type="match status" value="1"/>
</dbReference>
<accession>A0A811REB2</accession>
<dbReference type="Pfam" id="PF00582">
    <property type="entry name" value="Usp"/>
    <property type="match status" value="1"/>
</dbReference>
<dbReference type="Proteomes" id="UP000604825">
    <property type="component" value="Unassembled WGS sequence"/>
</dbReference>
<dbReference type="SUPFAM" id="SSF52402">
    <property type="entry name" value="Adenine nucleotide alpha hydrolases-like"/>
    <property type="match status" value="1"/>
</dbReference>
<feature type="domain" description="Protein kinase" evidence="1">
    <location>
        <begin position="346"/>
        <end position="640"/>
    </location>
</feature>
<proteinExistence type="predicted"/>
<protein>
    <recommendedName>
        <fullName evidence="1">Protein kinase domain-containing protein</fullName>
    </recommendedName>
</protein>